<organism evidence="2 3">
    <name type="scientific">Pisolithus tinctorius Marx 270</name>
    <dbReference type="NCBI Taxonomy" id="870435"/>
    <lineage>
        <taxon>Eukaryota</taxon>
        <taxon>Fungi</taxon>
        <taxon>Dikarya</taxon>
        <taxon>Basidiomycota</taxon>
        <taxon>Agaricomycotina</taxon>
        <taxon>Agaricomycetes</taxon>
        <taxon>Agaricomycetidae</taxon>
        <taxon>Boletales</taxon>
        <taxon>Sclerodermatineae</taxon>
        <taxon>Pisolithaceae</taxon>
        <taxon>Pisolithus</taxon>
    </lineage>
</organism>
<gene>
    <name evidence="2" type="ORF">M404DRAFT_753235</name>
</gene>
<keyword evidence="3" id="KW-1185">Reference proteome</keyword>
<proteinExistence type="predicted"/>
<protein>
    <recommendedName>
        <fullName evidence="4">Secreted protein</fullName>
    </recommendedName>
</protein>
<dbReference type="InParanoid" id="A0A0C3NZV0"/>
<dbReference type="STRING" id="870435.A0A0C3NZV0"/>
<feature type="signal peptide" evidence="1">
    <location>
        <begin position="1"/>
        <end position="25"/>
    </location>
</feature>
<dbReference type="AlphaFoldDB" id="A0A0C3NZV0"/>
<dbReference type="OrthoDB" id="10450561at2759"/>
<keyword evidence="1" id="KW-0732">Signal</keyword>
<evidence type="ECO:0008006" key="4">
    <source>
        <dbReference type="Google" id="ProtNLM"/>
    </source>
</evidence>
<evidence type="ECO:0000256" key="1">
    <source>
        <dbReference type="SAM" id="SignalP"/>
    </source>
</evidence>
<evidence type="ECO:0000313" key="3">
    <source>
        <dbReference type="Proteomes" id="UP000054217"/>
    </source>
</evidence>
<dbReference type="EMBL" id="KN831993">
    <property type="protein sequence ID" value="KIO00811.1"/>
    <property type="molecule type" value="Genomic_DNA"/>
</dbReference>
<reference evidence="2 3" key="1">
    <citation type="submission" date="2014-04" db="EMBL/GenBank/DDBJ databases">
        <authorList>
            <consortium name="DOE Joint Genome Institute"/>
            <person name="Kuo A."/>
            <person name="Kohler A."/>
            <person name="Costa M.D."/>
            <person name="Nagy L.G."/>
            <person name="Floudas D."/>
            <person name="Copeland A."/>
            <person name="Barry K.W."/>
            <person name="Cichocki N."/>
            <person name="Veneault-Fourrey C."/>
            <person name="LaButti K."/>
            <person name="Lindquist E.A."/>
            <person name="Lipzen A."/>
            <person name="Lundell T."/>
            <person name="Morin E."/>
            <person name="Murat C."/>
            <person name="Sun H."/>
            <person name="Tunlid A."/>
            <person name="Henrissat B."/>
            <person name="Grigoriev I.V."/>
            <person name="Hibbett D.S."/>
            <person name="Martin F."/>
            <person name="Nordberg H.P."/>
            <person name="Cantor M.N."/>
            <person name="Hua S.X."/>
        </authorList>
    </citation>
    <scope>NUCLEOTIDE SEQUENCE [LARGE SCALE GENOMIC DNA]</scope>
    <source>
        <strain evidence="2 3">Marx 270</strain>
    </source>
</reference>
<name>A0A0C3NZV0_PISTI</name>
<reference evidence="3" key="2">
    <citation type="submission" date="2015-01" db="EMBL/GenBank/DDBJ databases">
        <title>Evolutionary Origins and Diversification of the Mycorrhizal Mutualists.</title>
        <authorList>
            <consortium name="DOE Joint Genome Institute"/>
            <consortium name="Mycorrhizal Genomics Consortium"/>
            <person name="Kohler A."/>
            <person name="Kuo A."/>
            <person name="Nagy L.G."/>
            <person name="Floudas D."/>
            <person name="Copeland A."/>
            <person name="Barry K.W."/>
            <person name="Cichocki N."/>
            <person name="Veneault-Fourrey C."/>
            <person name="LaButti K."/>
            <person name="Lindquist E.A."/>
            <person name="Lipzen A."/>
            <person name="Lundell T."/>
            <person name="Morin E."/>
            <person name="Murat C."/>
            <person name="Riley R."/>
            <person name="Ohm R."/>
            <person name="Sun H."/>
            <person name="Tunlid A."/>
            <person name="Henrissat B."/>
            <person name="Grigoriev I.V."/>
            <person name="Hibbett D.S."/>
            <person name="Martin F."/>
        </authorList>
    </citation>
    <scope>NUCLEOTIDE SEQUENCE [LARGE SCALE GENOMIC DNA]</scope>
    <source>
        <strain evidence="3">Marx 270</strain>
    </source>
</reference>
<dbReference type="HOGENOM" id="CLU_1897064_0_0_1"/>
<evidence type="ECO:0000313" key="2">
    <source>
        <dbReference type="EMBL" id="KIO00811.1"/>
    </source>
</evidence>
<sequence>MWVSQLLSSLLLFQWLRELVLSGSGQEWPKPESVDFPILASLTPTLLEPAPALAAMVVPNLDHLKCSPPDSRSWAHVFVNASRAFANVRCLCLYGANDRSPSPTTRVVDTKAVCLAFPSVRHVELPASELFAFF</sequence>
<accession>A0A0C3NZV0</accession>
<feature type="chain" id="PRO_5002180357" description="Secreted protein" evidence="1">
    <location>
        <begin position="26"/>
        <end position="134"/>
    </location>
</feature>
<dbReference type="Proteomes" id="UP000054217">
    <property type="component" value="Unassembled WGS sequence"/>
</dbReference>